<comment type="caution">
    <text evidence="2">The sequence shown here is derived from an EMBL/GenBank/DDBJ whole genome shotgun (WGS) entry which is preliminary data.</text>
</comment>
<keyword evidence="3" id="KW-1185">Reference proteome</keyword>
<protein>
    <submittedName>
        <fullName evidence="2">Uncharacterized protein</fullName>
    </submittedName>
</protein>
<proteinExistence type="predicted"/>
<evidence type="ECO:0000313" key="3">
    <source>
        <dbReference type="Proteomes" id="UP000292346"/>
    </source>
</evidence>
<reference evidence="2 3" key="1">
    <citation type="submission" date="2019-02" db="EMBL/GenBank/DDBJ databases">
        <title>Kribbella capetownensis sp. nov. and Kribbella speibonae sp. nov., isolated from soil.</title>
        <authorList>
            <person name="Curtis S.M."/>
            <person name="Norton I."/>
            <person name="Everest G.J."/>
            <person name="Meyers P.R."/>
        </authorList>
    </citation>
    <scope>NUCLEOTIDE SEQUENCE [LARGE SCALE GENOMIC DNA]</scope>
    <source>
        <strain evidence="2 3">KCTC 29219</strain>
    </source>
</reference>
<dbReference type="RefSeq" id="WP_131340970.1">
    <property type="nucleotide sequence ID" value="NZ_SJJZ01000003.1"/>
</dbReference>
<name>A0A4R0H8Z1_9ACTN</name>
<dbReference type="AlphaFoldDB" id="A0A4R0H8Z1"/>
<keyword evidence="1" id="KW-1133">Transmembrane helix</keyword>
<gene>
    <name evidence="2" type="ORF">E0H45_23645</name>
</gene>
<evidence type="ECO:0000313" key="2">
    <source>
        <dbReference type="EMBL" id="TCC05062.1"/>
    </source>
</evidence>
<evidence type="ECO:0000256" key="1">
    <source>
        <dbReference type="SAM" id="Phobius"/>
    </source>
</evidence>
<organism evidence="2 3">
    <name type="scientific">Kribbella soli</name>
    <dbReference type="NCBI Taxonomy" id="1124743"/>
    <lineage>
        <taxon>Bacteria</taxon>
        <taxon>Bacillati</taxon>
        <taxon>Actinomycetota</taxon>
        <taxon>Actinomycetes</taxon>
        <taxon>Propionibacteriales</taxon>
        <taxon>Kribbellaceae</taxon>
        <taxon>Kribbella</taxon>
    </lineage>
</organism>
<dbReference type="OrthoDB" id="3827589at2"/>
<dbReference type="Proteomes" id="UP000292346">
    <property type="component" value="Unassembled WGS sequence"/>
</dbReference>
<feature type="transmembrane region" description="Helical" evidence="1">
    <location>
        <begin position="44"/>
        <end position="65"/>
    </location>
</feature>
<keyword evidence="1" id="KW-0472">Membrane</keyword>
<accession>A0A4R0H8Z1</accession>
<sequence length="257" mass="27381">MNLNRLPDDLGAKLAVLTDERPEPADPAAPIRLRIKRRQVRRRTTAAAVCAAAATAAVIVASSVLGSIRSAEPGIATPSPSPAPKMQTQHLDFKYTPLPEPWSDKPAFTTQPDSLKYAPAFYVARGSIPNESWAVASYYSSGCLVVTDEGPAKAFGGTKDCFYENWQPDQRAKYRTIPAVVPNLSSPIHFTMVMGAVSAEARTVQITAGGKTYTTDAIGTPNSSRFRFFALVIDAAESDLTAVTPLTATGQPAPSPS</sequence>
<keyword evidence="1" id="KW-0812">Transmembrane</keyword>
<dbReference type="EMBL" id="SJJZ01000003">
    <property type="protein sequence ID" value="TCC05062.1"/>
    <property type="molecule type" value="Genomic_DNA"/>
</dbReference>